<protein>
    <recommendedName>
        <fullName evidence="3">Transposase</fullName>
    </recommendedName>
</protein>
<keyword evidence="2" id="KW-1185">Reference proteome</keyword>
<comment type="caution">
    <text evidence="1">The sequence shown here is derived from an EMBL/GenBank/DDBJ whole genome shotgun (WGS) entry which is preliminary data.</text>
</comment>
<sequence>MSERLHPVVHLQAIEPSITDSRGGLGLLNEGLENPPKIEPRNRLTDRVFKALPMVTTEADYEQLLSWNVELAPASA</sequence>
<proteinExistence type="predicted"/>
<evidence type="ECO:0000313" key="1">
    <source>
        <dbReference type="EMBL" id="GAA3959884.1"/>
    </source>
</evidence>
<reference evidence="2" key="1">
    <citation type="journal article" date="2019" name="Int. J. Syst. Evol. Microbiol.">
        <title>The Global Catalogue of Microorganisms (GCM) 10K type strain sequencing project: providing services to taxonomists for standard genome sequencing and annotation.</title>
        <authorList>
            <consortium name="The Broad Institute Genomics Platform"/>
            <consortium name="The Broad Institute Genome Sequencing Center for Infectious Disease"/>
            <person name="Wu L."/>
            <person name="Ma J."/>
        </authorList>
    </citation>
    <scope>NUCLEOTIDE SEQUENCE [LARGE SCALE GENOMIC DNA]</scope>
    <source>
        <strain evidence="2">JCM 17555</strain>
    </source>
</reference>
<organism evidence="1 2">
    <name type="scientific">Allohahella marinimesophila</name>
    <dbReference type="NCBI Taxonomy" id="1054972"/>
    <lineage>
        <taxon>Bacteria</taxon>
        <taxon>Pseudomonadati</taxon>
        <taxon>Pseudomonadota</taxon>
        <taxon>Gammaproteobacteria</taxon>
        <taxon>Oceanospirillales</taxon>
        <taxon>Hahellaceae</taxon>
        <taxon>Allohahella</taxon>
    </lineage>
</organism>
<name>A0ABP7P620_9GAMM</name>
<evidence type="ECO:0000313" key="2">
    <source>
        <dbReference type="Proteomes" id="UP001501337"/>
    </source>
</evidence>
<evidence type="ECO:0008006" key="3">
    <source>
        <dbReference type="Google" id="ProtNLM"/>
    </source>
</evidence>
<dbReference type="EMBL" id="BAABBO010000008">
    <property type="protein sequence ID" value="GAA3959884.1"/>
    <property type="molecule type" value="Genomic_DNA"/>
</dbReference>
<dbReference type="Proteomes" id="UP001501337">
    <property type="component" value="Unassembled WGS sequence"/>
</dbReference>
<dbReference type="RefSeq" id="WP_344805409.1">
    <property type="nucleotide sequence ID" value="NZ_BAABBO010000008.1"/>
</dbReference>
<accession>A0ABP7P620</accession>
<gene>
    <name evidence="1" type="ORF">GCM10022278_17580</name>
</gene>